<feature type="domain" description="Beta-Casp" evidence="7">
    <location>
        <begin position="188"/>
        <end position="318"/>
    </location>
</feature>
<evidence type="ECO:0000256" key="4">
    <source>
        <dbReference type="ARBA" id="ARBA00015337"/>
    </source>
</evidence>
<dbReference type="SMART" id="SM01027">
    <property type="entry name" value="Beta-Casp"/>
    <property type="match status" value="1"/>
</dbReference>
<dbReference type="AlphaFoldDB" id="A0A4W5NH06"/>
<dbReference type="Pfam" id="PF16661">
    <property type="entry name" value="Lactamase_B_6"/>
    <property type="match status" value="1"/>
</dbReference>
<dbReference type="SUPFAM" id="SSF56281">
    <property type="entry name" value="Metallo-hydrolase/oxidoreductase"/>
    <property type="match status" value="1"/>
</dbReference>
<dbReference type="Gene3D" id="3.60.15.10">
    <property type="entry name" value="Ribonuclease Z/Hydroxyacylglutathione hydrolase-like"/>
    <property type="match status" value="1"/>
</dbReference>
<dbReference type="InterPro" id="IPR001279">
    <property type="entry name" value="Metallo-B-lactamas"/>
</dbReference>
<dbReference type="STRING" id="62062.ENSHHUP00000050217"/>
<dbReference type="Pfam" id="PF10996">
    <property type="entry name" value="Beta-Casp"/>
    <property type="match status" value="1"/>
</dbReference>
<evidence type="ECO:0000259" key="7">
    <source>
        <dbReference type="SMART" id="SM01027"/>
    </source>
</evidence>
<dbReference type="InterPro" id="IPR027074">
    <property type="entry name" value="Integrator_9su"/>
</dbReference>
<dbReference type="PANTHER" id="PTHR46094:SF1">
    <property type="entry name" value="INTEGRATOR COMPLEX SUBUNIT 9"/>
    <property type="match status" value="1"/>
</dbReference>
<reference evidence="9" key="1">
    <citation type="submission" date="2018-06" db="EMBL/GenBank/DDBJ databases">
        <title>Genome assembly of Danube salmon.</title>
        <authorList>
            <person name="Macqueen D.J."/>
            <person name="Gundappa M.K."/>
        </authorList>
    </citation>
    <scope>NUCLEOTIDE SEQUENCE [LARGE SCALE GENOMIC DNA]</scope>
</reference>
<dbReference type="InterPro" id="IPR022712">
    <property type="entry name" value="Beta_Casp"/>
</dbReference>
<name>A0A4W5NH06_9TELE</name>
<dbReference type="PANTHER" id="PTHR46094">
    <property type="entry name" value="INTEGRATOR COMPLEX SUBUNIT 9"/>
    <property type="match status" value="1"/>
</dbReference>
<evidence type="ECO:0000256" key="6">
    <source>
        <dbReference type="ARBA" id="ARBA00023242"/>
    </source>
</evidence>
<evidence type="ECO:0000256" key="3">
    <source>
        <dbReference type="ARBA" id="ARBA00006861"/>
    </source>
</evidence>
<protein>
    <recommendedName>
        <fullName evidence="4">Integrator complex subunit 9</fullName>
    </recommendedName>
</protein>
<dbReference type="InterPro" id="IPR036866">
    <property type="entry name" value="RibonucZ/Hydroxyglut_hydro"/>
</dbReference>
<keyword evidence="9" id="KW-1185">Reference proteome</keyword>
<evidence type="ECO:0000256" key="2">
    <source>
        <dbReference type="ARBA" id="ARBA00004496"/>
    </source>
</evidence>
<proteinExistence type="inferred from homology"/>
<evidence type="ECO:0000256" key="1">
    <source>
        <dbReference type="ARBA" id="ARBA00004123"/>
    </source>
</evidence>
<evidence type="ECO:0000313" key="9">
    <source>
        <dbReference type="Proteomes" id="UP000314982"/>
    </source>
</evidence>
<reference evidence="8" key="3">
    <citation type="submission" date="2025-09" db="UniProtKB">
        <authorList>
            <consortium name="Ensembl"/>
        </authorList>
    </citation>
    <scope>IDENTIFICATION</scope>
</reference>
<dbReference type="Gene3D" id="3.40.50.10890">
    <property type="match status" value="1"/>
</dbReference>
<dbReference type="GeneTree" id="ENSGT00390000001445"/>
<reference evidence="8" key="2">
    <citation type="submission" date="2025-08" db="UniProtKB">
        <authorList>
            <consortium name="Ensembl"/>
        </authorList>
    </citation>
    <scope>IDENTIFICATION</scope>
</reference>
<dbReference type="GO" id="GO:0032039">
    <property type="term" value="C:integrator complex"/>
    <property type="evidence" value="ECO:0007669"/>
    <property type="project" value="InterPro"/>
</dbReference>
<dbReference type="GO" id="GO:0034472">
    <property type="term" value="P:snRNA 3'-end processing"/>
    <property type="evidence" value="ECO:0007669"/>
    <property type="project" value="TreeGrafter"/>
</dbReference>
<evidence type="ECO:0000256" key="5">
    <source>
        <dbReference type="ARBA" id="ARBA00022490"/>
    </source>
</evidence>
<dbReference type="Proteomes" id="UP000314982">
    <property type="component" value="Unassembled WGS sequence"/>
</dbReference>
<comment type="similarity">
    <text evidence="3">Belongs to the metallo-beta-lactamase superfamily. RNA-metabolizing metallo-beta-lactamase-like family. INTS9 subfamily.</text>
</comment>
<accession>A0A4W5NH06</accession>
<keyword evidence="5" id="KW-0963">Cytoplasm</keyword>
<sequence>MLDCGLDTTSVLQFLPLPLFTNIPAQVYLQDLKECVGCVFVDSQLEENHCRKILLMEELVNFMERVPKAQSATCWKNKEIQRLLPSPLKDAVEMSTWKRCYSIQDVNAALRKVQLVGYSQKVELFGAVQVTPLSSGYSLGSSNWIIQSHYEKISYVSGSSLLTTQPMDQSALKNSDVLIMTGLTQMPTQMESMTIRAGGNVLVPCYSSGFIENTNLGSTPFYFISPVANSSLELFHNKQSKVYLPEPPFPHLIQTNKLKHYPSIHGDFSSEFQQPCVVFTGHPSLRFGDVVHFMELWGKSSLNTIIFTEPDFSYLDALAPYQPLAMKCVYCPIDTRLNFHQVSKLLKEVEVLNTHLELL</sequence>
<dbReference type="Ensembl" id="ENSHHUT00000052014.1">
    <property type="protein sequence ID" value="ENSHHUP00000050217.1"/>
    <property type="gene ID" value="ENSHHUG00000030308.1"/>
</dbReference>
<comment type="subcellular location">
    <subcellularLocation>
        <location evidence="2">Cytoplasm</location>
    </subcellularLocation>
    <subcellularLocation>
        <location evidence="1">Nucleus</location>
    </subcellularLocation>
</comment>
<dbReference type="GO" id="GO:0005737">
    <property type="term" value="C:cytoplasm"/>
    <property type="evidence" value="ECO:0007669"/>
    <property type="project" value="UniProtKB-SubCell"/>
</dbReference>
<organism evidence="8 9">
    <name type="scientific">Hucho hucho</name>
    <name type="common">huchen</name>
    <dbReference type="NCBI Taxonomy" id="62062"/>
    <lineage>
        <taxon>Eukaryota</taxon>
        <taxon>Metazoa</taxon>
        <taxon>Chordata</taxon>
        <taxon>Craniata</taxon>
        <taxon>Vertebrata</taxon>
        <taxon>Euteleostomi</taxon>
        <taxon>Actinopterygii</taxon>
        <taxon>Neopterygii</taxon>
        <taxon>Teleostei</taxon>
        <taxon>Protacanthopterygii</taxon>
        <taxon>Salmoniformes</taxon>
        <taxon>Salmonidae</taxon>
        <taxon>Salmoninae</taxon>
        <taxon>Hucho</taxon>
    </lineage>
</organism>
<evidence type="ECO:0000313" key="8">
    <source>
        <dbReference type="Ensembl" id="ENSHHUP00000050217.1"/>
    </source>
</evidence>
<keyword evidence="6" id="KW-0539">Nucleus</keyword>